<reference evidence="2" key="1">
    <citation type="journal article" date="2019" name="Curr. Biol.">
        <title>Genome Sequence of Striga asiatica Provides Insight into the Evolution of Plant Parasitism.</title>
        <authorList>
            <person name="Yoshida S."/>
            <person name="Kim S."/>
            <person name="Wafula E.K."/>
            <person name="Tanskanen J."/>
            <person name="Kim Y.M."/>
            <person name="Honaas L."/>
            <person name="Yang Z."/>
            <person name="Spallek T."/>
            <person name="Conn C.E."/>
            <person name="Ichihashi Y."/>
            <person name="Cheong K."/>
            <person name="Cui S."/>
            <person name="Der J.P."/>
            <person name="Gundlach H."/>
            <person name="Jiao Y."/>
            <person name="Hori C."/>
            <person name="Ishida J.K."/>
            <person name="Kasahara H."/>
            <person name="Kiba T."/>
            <person name="Kim M.S."/>
            <person name="Koo N."/>
            <person name="Laohavisit A."/>
            <person name="Lee Y.H."/>
            <person name="Lumba S."/>
            <person name="McCourt P."/>
            <person name="Mortimer J.C."/>
            <person name="Mutuku J.M."/>
            <person name="Nomura T."/>
            <person name="Sasaki-Sekimoto Y."/>
            <person name="Seto Y."/>
            <person name="Wang Y."/>
            <person name="Wakatake T."/>
            <person name="Sakakibara H."/>
            <person name="Demura T."/>
            <person name="Yamaguchi S."/>
            <person name="Yoneyama K."/>
            <person name="Manabe R.I."/>
            <person name="Nelson D.C."/>
            <person name="Schulman A.H."/>
            <person name="Timko M.P."/>
            <person name="dePamphilis C.W."/>
            <person name="Choi D."/>
            <person name="Shirasu K."/>
        </authorList>
    </citation>
    <scope>NUCLEOTIDE SEQUENCE [LARGE SCALE GENOMIC DNA]</scope>
    <source>
        <strain evidence="2">cv. UVA1</strain>
    </source>
</reference>
<dbReference type="Proteomes" id="UP000325081">
    <property type="component" value="Unassembled WGS sequence"/>
</dbReference>
<evidence type="ECO:0000313" key="2">
    <source>
        <dbReference type="Proteomes" id="UP000325081"/>
    </source>
</evidence>
<gene>
    <name evidence="1" type="ORF">STAS_26923</name>
</gene>
<dbReference type="EMBL" id="BKCP01008737">
    <property type="protein sequence ID" value="GER49669.1"/>
    <property type="molecule type" value="Genomic_DNA"/>
</dbReference>
<comment type="caution">
    <text evidence="1">The sequence shown here is derived from an EMBL/GenBank/DDBJ whole genome shotgun (WGS) entry which is preliminary data.</text>
</comment>
<organism evidence="1 2">
    <name type="scientific">Striga asiatica</name>
    <name type="common">Asiatic witchweed</name>
    <name type="synonym">Buchnera asiatica</name>
    <dbReference type="NCBI Taxonomy" id="4170"/>
    <lineage>
        <taxon>Eukaryota</taxon>
        <taxon>Viridiplantae</taxon>
        <taxon>Streptophyta</taxon>
        <taxon>Embryophyta</taxon>
        <taxon>Tracheophyta</taxon>
        <taxon>Spermatophyta</taxon>
        <taxon>Magnoliopsida</taxon>
        <taxon>eudicotyledons</taxon>
        <taxon>Gunneridae</taxon>
        <taxon>Pentapetalae</taxon>
        <taxon>asterids</taxon>
        <taxon>lamiids</taxon>
        <taxon>Lamiales</taxon>
        <taxon>Orobanchaceae</taxon>
        <taxon>Buchnereae</taxon>
        <taxon>Striga</taxon>
    </lineage>
</organism>
<proteinExistence type="predicted"/>
<keyword evidence="2" id="KW-1185">Reference proteome</keyword>
<accession>A0A5A7QX53</accession>
<protein>
    <submittedName>
        <fullName evidence="1">Histidine triad nucleotide-binding 4</fullName>
    </submittedName>
</protein>
<dbReference type="AlphaFoldDB" id="A0A5A7QX53"/>
<evidence type="ECO:0000313" key="1">
    <source>
        <dbReference type="EMBL" id="GER49669.1"/>
    </source>
</evidence>
<sequence length="277" mass="32147">MAFLKSSYIHIPLKIICINHTREAQATENHSQQRILNAKRYFPTVNHEPSPRHYPVTRQVLCPSRHLFRVHKPQELKRLGRHWGTFLIQSRVHVHIRWVRTKLLPCREISAEQRRNEARFLSQGVGPIPLGLLHSCGALDSREVEAQKEDILCARVLHFEVGPSDYGDAYVREAPPVDLLEVFAFGGVVFFATWRVLEAEALRGGGEVLQVDCQAVASFSFQVEAQAGHGALLLSVRANRDVTEYWCPLPWKLKFQKLMKFFYRWLICRWQRTFRIQ</sequence>
<name>A0A5A7QX53_STRAF</name>